<accession>A0A418W955</accession>
<dbReference type="PANTHER" id="PTHR45648">
    <property type="entry name" value="GDSL LIPASE/ACYLHYDROLASE FAMILY PROTEIN (AFU_ORTHOLOGUE AFUA_4G14700)"/>
    <property type="match status" value="1"/>
</dbReference>
<evidence type="ECO:0000256" key="1">
    <source>
        <dbReference type="ARBA" id="ARBA00022801"/>
    </source>
</evidence>
<evidence type="ECO:0000313" key="3">
    <source>
        <dbReference type="EMBL" id="RJF86561.1"/>
    </source>
</evidence>
<sequence>MVGEKRVRTWIGLGVLVGTLSATTIALVQAQQYAGQIIFSASDADVGKTQGALDSLSLGLNRYTGMEAFDSSKYYEGRFSNGITYAEILPGKLGYPYEPETNFAWGGAATGPYALTLPVANDNNLAAIEDFLAAPSADKLAALVETIVTEVPELGEDPTLVPVALVFQLVPGQHSMSTQVDEYLAENPTTPSDRLYMIGPAYNDYYAYHQRDPAVPAQNQEQMMARLYDAGARDFAIFAYGGDSDFGHEYSAEIVERSNRFQREHPGSKVYVVDFDGGLAEIRRDPGRYGFSDNFTPCFADGLYLDACPDDRLYYDSVHPTRTGHEAIANLYYATIASGYQGPRQFAQLPEMGRLAALGPQSEITARLERSLAGASVGQAAAGTAAGSTGADGLDLWLQVGFGFGSRSDNPVAQDFNYTGAHLVAGIDRSFDNRATLGLAASFSGLSAEYGGVGGESDLYAYGLTAYGGWRLGRLGLAAQAGYAFNQYRDVARATGFPQRPVATGSPDGDTLFAALAATLDLILDDLKLIPRLALVYARTTVDAFQEEGSVLFDFRVAEQEVDSLRSQIGVAAERPVDLPGFGASTVRLSLGWEHEFEDGGREVLGVFPNGSEQFVQSDFGTPDAVLVGLALSFAFDQLKPGTTARIAYDGRFGDDGNDQLFTVAVRLPLN</sequence>
<dbReference type="InterPro" id="IPR006315">
    <property type="entry name" value="OM_autotransptr_brl_dom"/>
</dbReference>
<evidence type="ECO:0000313" key="4">
    <source>
        <dbReference type="Proteomes" id="UP000284605"/>
    </source>
</evidence>
<dbReference type="InterPro" id="IPR036709">
    <property type="entry name" value="Autotransporte_beta_dom_sf"/>
</dbReference>
<dbReference type="Gene3D" id="3.40.50.1110">
    <property type="entry name" value="SGNH hydrolase"/>
    <property type="match status" value="1"/>
</dbReference>
<dbReference type="Pfam" id="PF00657">
    <property type="entry name" value="Lipase_GDSL"/>
    <property type="match status" value="1"/>
</dbReference>
<reference evidence="3 4" key="1">
    <citation type="submission" date="2018-09" db="EMBL/GenBank/DDBJ databases">
        <authorList>
            <person name="Zhu H."/>
        </authorList>
    </citation>
    <scope>NUCLEOTIDE SEQUENCE [LARGE SCALE GENOMIC DNA]</scope>
    <source>
        <strain evidence="3 4">K1W22B-8</strain>
    </source>
</reference>
<dbReference type="InterPro" id="IPR036514">
    <property type="entry name" value="SGNH_hydro_sf"/>
</dbReference>
<dbReference type="NCBIfam" id="TIGR01414">
    <property type="entry name" value="autotrans_barl"/>
    <property type="match status" value="1"/>
</dbReference>
<evidence type="ECO:0000259" key="2">
    <source>
        <dbReference type="PROSITE" id="PS51208"/>
    </source>
</evidence>
<dbReference type="InterPro" id="IPR005546">
    <property type="entry name" value="Autotransporte_beta"/>
</dbReference>
<keyword evidence="4" id="KW-1185">Reference proteome</keyword>
<dbReference type="SUPFAM" id="SSF52266">
    <property type="entry name" value="SGNH hydrolase"/>
    <property type="match status" value="1"/>
</dbReference>
<dbReference type="Gene3D" id="2.40.128.130">
    <property type="entry name" value="Autotransporter beta-domain"/>
    <property type="match status" value="1"/>
</dbReference>
<organism evidence="3 4">
    <name type="scientific">Oleomonas cavernae</name>
    <dbReference type="NCBI Taxonomy" id="2320859"/>
    <lineage>
        <taxon>Bacteria</taxon>
        <taxon>Pseudomonadati</taxon>
        <taxon>Pseudomonadota</taxon>
        <taxon>Alphaproteobacteria</taxon>
        <taxon>Acetobacterales</taxon>
        <taxon>Acetobacteraceae</taxon>
        <taxon>Oleomonas</taxon>
    </lineage>
</organism>
<proteinExistence type="predicted"/>
<protein>
    <submittedName>
        <fullName evidence="3">Autotransporter domain-containing protein</fullName>
    </submittedName>
</protein>
<dbReference type="SUPFAM" id="SSF103515">
    <property type="entry name" value="Autotransporter"/>
    <property type="match status" value="1"/>
</dbReference>
<dbReference type="AlphaFoldDB" id="A0A418W955"/>
<dbReference type="InterPro" id="IPR001087">
    <property type="entry name" value="GDSL"/>
</dbReference>
<dbReference type="Pfam" id="PF03797">
    <property type="entry name" value="Autotransporter"/>
    <property type="match status" value="1"/>
</dbReference>
<feature type="domain" description="Autotransporter" evidence="2">
    <location>
        <begin position="389"/>
        <end position="670"/>
    </location>
</feature>
<dbReference type="Proteomes" id="UP000284605">
    <property type="component" value="Unassembled WGS sequence"/>
</dbReference>
<gene>
    <name evidence="3" type="ORF">D3874_05615</name>
</gene>
<keyword evidence="1" id="KW-0378">Hydrolase</keyword>
<dbReference type="PANTHER" id="PTHR45648:SF22">
    <property type="entry name" value="GDSL LIPASE_ACYLHYDROLASE FAMILY PROTEIN (AFU_ORTHOLOGUE AFUA_4G14700)"/>
    <property type="match status" value="1"/>
</dbReference>
<dbReference type="SMART" id="SM00869">
    <property type="entry name" value="Autotransporter"/>
    <property type="match status" value="1"/>
</dbReference>
<comment type="caution">
    <text evidence="3">The sequence shown here is derived from an EMBL/GenBank/DDBJ whole genome shotgun (WGS) entry which is preliminary data.</text>
</comment>
<dbReference type="EMBL" id="QYUK01000011">
    <property type="protein sequence ID" value="RJF86561.1"/>
    <property type="molecule type" value="Genomic_DNA"/>
</dbReference>
<dbReference type="GO" id="GO:0016788">
    <property type="term" value="F:hydrolase activity, acting on ester bonds"/>
    <property type="evidence" value="ECO:0007669"/>
    <property type="project" value="InterPro"/>
</dbReference>
<dbReference type="GO" id="GO:0019867">
    <property type="term" value="C:outer membrane"/>
    <property type="evidence" value="ECO:0007669"/>
    <property type="project" value="InterPro"/>
</dbReference>
<dbReference type="InterPro" id="IPR051058">
    <property type="entry name" value="GDSL_Est/Lipase"/>
</dbReference>
<name>A0A418W955_9PROT</name>
<dbReference type="PROSITE" id="PS51208">
    <property type="entry name" value="AUTOTRANSPORTER"/>
    <property type="match status" value="1"/>
</dbReference>